<evidence type="ECO:0000256" key="4">
    <source>
        <dbReference type="PROSITE-ProRule" id="PRU00453"/>
    </source>
</evidence>
<gene>
    <name evidence="6" type="ORF">DAEQUDRAFT_640414</name>
</gene>
<dbReference type="AlphaFoldDB" id="A0A165U266"/>
<dbReference type="OrthoDB" id="272357at2759"/>
<dbReference type="InterPro" id="IPR051639">
    <property type="entry name" value="BCD1"/>
</dbReference>
<dbReference type="Proteomes" id="UP000076727">
    <property type="component" value="Unassembled WGS sequence"/>
</dbReference>
<dbReference type="PANTHER" id="PTHR13483">
    <property type="entry name" value="BOX C_D SNORNA PROTEIN 1-RELATED"/>
    <property type="match status" value="1"/>
</dbReference>
<evidence type="ECO:0000313" key="7">
    <source>
        <dbReference type="Proteomes" id="UP000076727"/>
    </source>
</evidence>
<organism evidence="6 7">
    <name type="scientific">Daedalea quercina L-15889</name>
    <dbReference type="NCBI Taxonomy" id="1314783"/>
    <lineage>
        <taxon>Eukaryota</taxon>
        <taxon>Fungi</taxon>
        <taxon>Dikarya</taxon>
        <taxon>Basidiomycota</taxon>
        <taxon>Agaricomycotina</taxon>
        <taxon>Agaricomycetes</taxon>
        <taxon>Polyporales</taxon>
        <taxon>Fomitopsis</taxon>
    </lineage>
</organism>
<evidence type="ECO:0000259" key="5">
    <source>
        <dbReference type="PROSITE" id="PS51083"/>
    </source>
</evidence>
<evidence type="ECO:0000256" key="3">
    <source>
        <dbReference type="ARBA" id="ARBA00022833"/>
    </source>
</evidence>
<dbReference type="GO" id="GO:0048254">
    <property type="term" value="P:snoRNA localization"/>
    <property type="evidence" value="ECO:0007669"/>
    <property type="project" value="TreeGrafter"/>
</dbReference>
<dbReference type="EMBL" id="KV429033">
    <property type="protein sequence ID" value="KZT74289.1"/>
    <property type="molecule type" value="Genomic_DNA"/>
</dbReference>
<dbReference type="GO" id="GO:0000463">
    <property type="term" value="P:maturation of LSU-rRNA from tricistronic rRNA transcript (SSU-rRNA, 5.8S rRNA, LSU-rRNA)"/>
    <property type="evidence" value="ECO:0007669"/>
    <property type="project" value="TreeGrafter"/>
</dbReference>
<dbReference type="GO" id="GO:0008270">
    <property type="term" value="F:zinc ion binding"/>
    <property type="evidence" value="ECO:0007669"/>
    <property type="project" value="UniProtKB-UniRule"/>
</dbReference>
<evidence type="ECO:0000256" key="2">
    <source>
        <dbReference type="ARBA" id="ARBA00022771"/>
    </source>
</evidence>
<protein>
    <recommendedName>
        <fullName evidence="5">HIT-type domain-containing protein</fullName>
    </recommendedName>
</protein>
<dbReference type="CDD" id="cd23023">
    <property type="entry name" value="zf-HIT_BCD1"/>
    <property type="match status" value="1"/>
</dbReference>
<dbReference type="InterPro" id="IPR007529">
    <property type="entry name" value="Znf_HIT"/>
</dbReference>
<dbReference type="GO" id="GO:0000492">
    <property type="term" value="P:box C/D snoRNP assembly"/>
    <property type="evidence" value="ECO:0007669"/>
    <property type="project" value="TreeGrafter"/>
</dbReference>
<keyword evidence="1" id="KW-0479">Metal-binding</keyword>
<reference evidence="6 7" key="1">
    <citation type="journal article" date="2016" name="Mol. Biol. Evol.">
        <title>Comparative Genomics of Early-Diverging Mushroom-Forming Fungi Provides Insights into the Origins of Lignocellulose Decay Capabilities.</title>
        <authorList>
            <person name="Nagy L.G."/>
            <person name="Riley R."/>
            <person name="Tritt A."/>
            <person name="Adam C."/>
            <person name="Daum C."/>
            <person name="Floudas D."/>
            <person name="Sun H."/>
            <person name="Yadav J.S."/>
            <person name="Pangilinan J."/>
            <person name="Larsson K.H."/>
            <person name="Matsuura K."/>
            <person name="Barry K."/>
            <person name="Labutti K."/>
            <person name="Kuo R."/>
            <person name="Ohm R.A."/>
            <person name="Bhattacharya S.S."/>
            <person name="Shirouzu T."/>
            <person name="Yoshinaga Y."/>
            <person name="Martin F.M."/>
            <person name="Grigoriev I.V."/>
            <person name="Hibbett D.S."/>
        </authorList>
    </citation>
    <scope>NUCLEOTIDE SEQUENCE [LARGE SCALE GENOMIC DNA]</scope>
    <source>
        <strain evidence="6 7">L-15889</strain>
    </source>
</reference>
<dbReference type="Pfam" id="PF04438">
    <property type="entry name" value="zf-HIT"/>
    <property type="match status" value="1"/>
</dbReference>
<keyword evidence="7" id="KW-1185">Reference proteome</keyword>
<accession>A0A165U266</accession>
<feature type="non-terminal residue" evidence="6">
    <location>
        <position position="69"/>
    </location>
</feature>
<proteinExistence type="predicted"/>
<dbReference type="SUPFAM" id="SSF144232">
    <property type="entry name" value="HIT/MYND zinc finger-like"/>
    <property type="match status" value="1"/>
</dbReference>
<keyword evidence="3" id="KW-0862">Zinc</keyword>
<dbReference type="GO" id="GO:0005634">
    <property type="term" value="C:nucleus"/>
    <property type="evidence" value="ECO:0007669"/>
    <property type="project" value="TreeGrafter"/>
</dbReference>
<sequence length="69" mass="7781">ICAVCRAKPAIYTCPRCIMRTCSMPCSNRHKTLGDGCSGVRNKAAYVPMNEYGYMSLMNDYTFLEEMGR</sequence>
<feature type="non-terminal residue" evidence="6">
    <location>
        <position position="1"/>
    </location>
</feature>
<dbReference type="PROSITE" id="PS51083">
    <property type="entry name" value="ZF_HIT"/>
    <property type="match status" value="1"/>
</dbReference>
<dbReference type="GO" id="GO:0070761">
    <property type="term" value="C:pre-snoRNP complex"/>
    <property type="evidence" value="ECO:0007669"/>
    <property type="project" value="TreeGrafter"/>
</dbReference>
<name>A0A165U266_9APHY</name>
<dbReference type="STRING" id="1314783.A0A165U266"/>
<dbReference type="PANTHER" id="PTHR13483:SF3">
    <property type="entry name" value="BOX C_D SNORNA PROTEIN 1"/>
    <property type="match status" value="1"/>
</dbReference>
<dbReference type="Gene3D" id="3.30.60.190">
    <property type="match status" value="1"/>
</dbReference>
<evidence type="ECO:0000313" key="6">
    <source>
        <dbReference type="EMBL" id="KZT74289.1"/>
    </source>
</evidence>
<keyword evidence="2 4" id="KW-0863">Zinc-finger</keyword>
<evidence type="ECO:0000256" key="1">
    <source>
        <dbReference type="ARBA" id="ARBA00022723"/>
    </source>
</evidence>
<feature type="domain" description="HIT-type" evidence="5">
    <location>
        <begin position="2"/>
        <end position="37"/>
    </location>
</feature>